<protein>
    <submittedName>
        <fullName evidence="3">Putative adhesin</fullName>
    </submittedName>
</protein>
<name>A0A1G8VGZ4_9BACL</name>
<proteinExistence type="predicted"/>
<gene>
    <name evidence="3" type="ORF">SAMN05216192_12127</name>
</gene>
<organism evidence="3 4">
    <name type="scientific">Paenibacillus typhae</name>
    <dbReference type="NCBI Taxonomy" id="1174501"/>
    <lineage>
        <taxon>Bacteria</taxon>
        <taxon>Bacillati</taxon>
        <taxon>Bacillota</taxon>
        <taxon>Bacilli</taxon>
        <taxon>Bacillales</taxon>
        <taxon>Paenibacillaceae</taxon>
        <taxon>Paenibacillus</taxon>
    </lineage>
</organism>
<evidence type="ECO:0000313" key="3">
    <source>
        <dbReference type="EMBL" id="SDJ65318.1"/>
    </source>
</evidence>
<dbReference type="RefSeq" id="WP_090716023.1">
    <property type="nucleotide sequence ID" value="NZ_CBCSKY010000021.1"/>
</dbReference>
<feature type="domain" description="DUF4097" evidence="2">
    <location>
        <begin position="77"/>
        <end position="330"/>
    </location>
</feature>
<dbReference type="OrthoDB" id="2595337at2"/>
<dbReference type="Pfam" id="PF13349">
    <property type="entry name" value="DUF4097"/>
    <property type="match status" value="1"/>
</dbReference>
<keyword evidence="1" id="KW-0732">Signal</keyword>
<dbReference type="EMBL" id="FNDX01000021">
    <property type="protein sequence ID" value="SDJ65318.1"/>
    <property type="molecule type" value="Genomic_DNA"/>
</dbReference>
<dbReference type="InterPro" id="IPR025164">
    <property type="entry name" value="Toastrack_DUF4097"/>
</dbReference>
<evidence type="ECO:0000313" key="4">
    <source>
        <dbReference type="Proteomes" id="UP000199050"/>
    </source>
</evidence>
<evidence type="ECO:0000259" key="2">
    <source>
        <dbReference type="Pfam" id="PF13349"/>
    </source>
</evidence>
<dbReference type="STRING" id="1174501.SAMN05216192_12127"/>
<reference evidence="4" key="1">
    <citation type="submission" date="2016-10" db="EMBL/GenBank/DDBJ databases">
        <authorList>
            <person name="Varghese N."/>
            <person name="Submissions S."/>
        </authorList>
    </citation>
    <scope>NUCLEOTIDE SEQUENCE [LARGE SCALE GENOMIC DNA]</scope>
    <source>
        <strain evidence="4">CGMCC 1.11012</strain>
    </source>
</reference>
<dbReference type="AlphaFoldDB" id="A0A1G8VGZ4"/>
<sequence>MKKSVKMTAAGFAAAVLLYAGSGFGSEVLARQLDEAVFEAKPAGQVKTPVAVEVTESGYSFDKGTTGIKLGADTEMIVITGVNGSIELKQGSGTQIEVHTKVVVDHASRTEAEDIAAKSGIKVQEGKELSIKTYGEAASSRYNISIHLTVTLPKAVKSGVKAELNNGNVRLSKVTAGGMITLAADNGNITAKESGSELNLHTDNGVVTLSGAGKSAAASVVNGNIEATKVTGPLDIRTVNGNLTVKDAYSSIKAESVAGNIHIETSKVGGHWDVSNTAGNVSLAWPEQADVQVEASATFGKPETEFPLTVKGGRVSGTIGAGTYRIEASSLAGLSLQHSN</sequence>
<accession>A0A1G8VGZ4</accession>
<evidence type="ECO:0000256" key="1">
    <source>
        <dbReference type="SAM" id="SignalP"/>
    </source>
</evidence>
<feature type="chain" id="PRO_5038333242" evidence="1">
    <location>
        <begin position="26"/>
        <end position="340"/>
    </location>
</feature>
<keyword evidence="4" id="KW-1185">Reference proteome</keyword>
<dbReference type="Proteomes" id="UP000199050">
    <property type="component" value="Unassembled WGS sequence"/>
</dbReference>
<feature type="signal peptide" evidence="1">
    <location>
        <begin position="1"/>
        <end position="25"/>
    </location>
</feature>